<dbReference type="Proteomes" id="UP000294886">
    <property type="component" value="Unassembled WGS sequence"/>
</dbReference>
<keyword evidence="3" id="KW-0645">Protease</keyword>
<proteinExistence type="predicted"/>
<gene>
    <name evidence="3" type="ORF">EV203_11276</name>
</gene>
<dbReference type="InterPro" id="IPR029045">
    <property type="entry name" value="ClpP/crotonase-like_dom_sf"/>
</dbReference>
<organism evidence="3 4">
    <name type="scientific">Caldanaerobacter subterraneus</name>
    <dbReference type="NCBI Taxonomy" id="911092"/>
    <lineage>
        <taxon>Bacteria</taxon>
        <taxon>Bacillati</taxon>
        <taxon>Bacillota</taxon>
        <taxon>Clostridia</taxon>
        <taxon>Thermoanaerobacterales</taxon>
        <taxon>Thermoanaerobacteraceae</taxon>
        <taxon>Caldanaerobacter</taxon>
    </lineage>
</organism>
<evidence type="ECO:0000313" key="4">
    <source>
        <dbReference type="Proteomes" id="UP000294886"/>
    </source>
</evidence>
<dbReference type="GO" id="GO:0008236">
    <property type="term" value="F:serine-type peptidase activity"/>
    <property type="evidence" value="ECO:0007669"/>
    <property type="project" value="InterPro"/>
</dbReference>
<comment type="caution">
    <text evidence="3">The sequence shown here is derived from an EMBL/GenBank/DDBJ whole genome shotgun (WGS) entry which is preliminary data.</text>
</comment>
<dbReference type="EMBL" id="SLWU01000012">
    <property type="protein sequence ID" value="TCO64234.1"/>
    <property type="molecule type" value="Genomic_DNA"/>
</dbReference>
<name>A0A4R2JWN1_9THEO</name>
<protein>
    <submittedName>
        <fullName evidence="3">C-terminal processing protease CtpA/Prc</fullName>
    </submittedName>
</protein>
<feature type="domain" description="Tail specific protease" evidence="2">
    <location>
        <begin position="205"/>
        <end position="433"/>
    </location>
</feature>
<evidence type="ECO:0000256" key="1">
    <source>
        <dbReference type="SAM" id="Phobius"/>
    </source>
</evidence>
<dbReference type="RefSeq" id="WP_424945275.1">
    <property type="nucleotide sequence ID" value="NZ_SLWU01000012.1"/>
</dbReference>
<dbReference type="Gene3D" id="3.30.750.44">
    <property type="match status" value="1"/>
</dbReference>
<dbReference type="Gene3D" id="3.90.226.10">
    <property type="entry name" value="2-enoyl-CoA Hydratase, Chain A, domain 1"/>
    <property type="match status" value="1"/>
</dbReference>
<dbReference type="AlphaFoldDB" id="A0A4R2JWN1"/>
<dbReference type="GO" id="GO:0006508">
    <property type="term" value="P:proteolysis"/>
    <property type="evidence" value="ECO:0007669"/>
    <property type="project" value="UniProtKB-KW"/>
</dbReference>
<keyword evidence="3" id="KW-0378">Hydrolase</keyword>
<dbReference type="Pfam" id="PF03572">
    <property type="entry name" value="Peptidase_S41"/>
    <property type="match status" value="1"/>
</dbReference>
<keyword evidence="1" id="KW-0472">Membrane</keyword>
<accession>A0A4R2JWN1</accession>
<feature type="transmembrane region" description="Helical" evidence="1">
    <location>
        <begin position="33"/>
        <end position="54"/>
    </location>
</feature>
<evidence type="ECO:0000313" key="3">
    <source>
        <dbReference type="EMBL" id="TCO64234.1"/>
    </source>
</evidence>
<dbReference type="SUPFAM" id="SSF52096">
    <property type="entry name" value="ClpP/crotonase"/>
    <property type="match status" value="1"/>
</dbReference>
<keyword evidence="1" id="KW-0812">Transmembrane</keyword>
<sequence>MLMAINLNFQVLDASLLLKIISERMDIFLRKKLPILIVTLVFSIIILLSTHIFLNTRLNLYWTKELTEKQKIEDFEYMYNILKDNYAHFYEVKKMYGYDWLEYKEQFKEKIKKTKNNLEFYYALNDILLKLHDGHTHVLSPGYYKYLFGPLGFKPYEDMFRESESSYKMWEKIFKNTYRQGELEDYYSLKKRRENVVTDVIEPGKIAYLKIYSFLIDYHKDGEEYKKERNMIYDFLRNIKDYPYLVIDISDNEGGNREYWLNAIVAPLRNKLKEVKNLSVEKTYLIRGGEYIVNLLENYIPDLKNNTIDKLPMYDLLPAGVKENFMYYATTDIVKDFEKFSKYVEPVDFNGKIFLIVSRTTYSTASIFAEFCKETGFATVIGERTRKGDGGWLMPGLMRLPNSGLIVRFDGEMIINQDGTSYFETGTVPDIEIKMIPKNPFEKDEELKQKIRQLIKSLESEEKGIK</sequence>
<keyword evidence="1" id="KW-1133">Transmembrane helix</keyword>
<evidence type="ECO:0000259" key="2">
    <source>
        <dbReference type="Pfam" id="PF03572"/>
    </source>
</evidence>
<reference evidence="3 4" key="1">
    <citation type="submission" date="2019-03" db="EMBL/GenBank/DDBJ databases">
        <title>Genomic Encyclopedia of Type Strains, Phase IV (KMG-IV): sequencing the most valuable type-strain genomes for metagenomic binning, comparative biology and taxonomic classification.</title>
        <authorList>
            <person name="Goeker M."/>
        </authorList>
    </citation>
    <scope>NUCLEOTIDE SEQUENCE [LARGE SCALE GENOMIC DNA]</scope>
    <source>
        <strain evidence="3 4">DSM 13054</strain>
    </source>
</reference>
<dbReference type="InterPro" id="IPR005151">
    <property type="entry name" value="Tail-specific_protease"/>
</dbReference>